<keyword evidence="13" id="KW-1185">Reference proteome</keyword>
<dbReference type="InterPro" id="IPR007873">
    <property type="entry name" value="Glycosyltransferase_ALG3"/>
</dbReference>
<keyword evidence="8 11" id="KW-1133">Transmembrane helix</keyword>
<organism evidence="12 13">
    <name type="scientific">Tegillarca granosa</name>
    <name type="common">Malaysian cockle</name>
    <name type="synonym">Anadara granosa</name>
    <dbReference type="NCBI Taxonomy" id="220873"/>
    <lineage>
        <taxon>Eukaryota</taxon>
        <taxon>Metazoa</taxon>
        <taxon>Spiralia</taxon>
        <taxon>Lophotrochozoa</taxon>
        <taxon>Mollusca</taxon>
        <taxon>Bivalvia</taxon>
        <taxon>Autobranchia</taxon>
        <taxon>Pteriomorphia</taxon>
        <taxon>Arcoida</taxon>
        <taxon>Arcoidea</taxon>
        <taxon>Arcidae</taxon>
        <taxon>Tegillarca</taxon>
    </lineage>
</organism>
<evidence type="ECO:0000256" key="1">
    <source>
        <dbReference type="ARBA" id="ARBA00004477"/>
    </source>
</evidence>
<feature type="transmembrane region" description="Helical" evidence="11">
    <location>
        <begin position="175"/>
        <end position="197"/>
    </location>
</feature>
<dbReference type="PANTHER" id="PTHR12646">
    <property type="entry name" value="NOT56 - RELATED"/>
    <property type="match status" value="1"/>
</dbReference>
<comment type="subcellular location">
    <subcellularLocation>
        <location evidence="1">Endoplasmic reticulum membrane</location>
        <topology evidence="1">Multi-pass membrane protein</topology>
    </subcellularLocation>
</comment>
<gene>
    <name evidence="12" type="ORF">KUTeg_002137</name>
</gene>
<evidence type="ECO:0000256" key="10">
    <source>
        <dbReference type="ARBA" id="ARBA00049506"/>
    </source>
</evidence>
<proteinExistence type="predicted"/>
<dbReference type="EC" id="2.4.1.258" evidence="3"/>
<comment type="catalytic activity">
    <reaction evidence="10">
        <text>an alpha-D-Man-(1-&gt;2)-alpha-D-Man-(1-&gt;2)-alpha-D-Man-(1-&gt;3)-[alpha-D-Man-(1-&gt;6)]-beta-D-Man-(1-&gt;4)-beta-D-GlcNAc-(1-&gt;4)-alpha-D-GlcNAc-diphospho-di-trans,poly-cis-dolichol + a di-trans,poly-cis-dolichyl beta-D-mannosyl phosphate = an alpha-D-Man-(1-&gt;2)-alpha-D-Man-(1-&gt;2)-alpha-D-Man-(1-&gt;3)-[alpha-D-Man-(1-&gt;3)-alpha-D-Man-(1-&gt;6)]-beta-D-Man-(1-&gt;4)-beta-D-GlcNAc-(1-&gt;4)-alpha-D-GlcNAc-diphospho-di-trans,poly-cis-dolichol + a di-trans,poly-cis-dolichyl phosphate + H(+)</text>
        <dbReference type="Rhea" id="RHEA:29527"/>
        <dbReference type="Rhea" id="RHEA-COMP:19498"/>
        <dbReference type="Rhea" id="RHEA-COMP:19501"/>
        <dbReference type="Rhea" id="RHEA-COMP:19516"/>
        <dbReference type="Rhea" id="RHEA-COMP:19517"/>
        <dbReference type="ChEBI" id="CHEBI:15378"/>
        <dbReference type="ChEBI" id="CHEBI:57683"/>
        <dbReference type="ChEBI" id="CHEBI:58211"/>
        <dbReference type="ChEBI" id="CHEBI:132515"/>
        <dbReference type="ChEBI" id="CHEBI:132516"/>
        <dbReference type="EC" id="2.4.1.258"/>
    </reaction>
    <physiologicalReaction direction="left-to-right" evidence="10">
        <dbReference type="Rhea" id="RHEA:29528"/>
    </physiologicalReaction>
</comment>
<comment type="pathway">
    <text evidence="2">Protein modification; protein glycosylation.</text>
</comment>
<evidence type="ECO:0000256" key="6">
    <source>
        <dbReference type="ARBA" id="ARBA00022692"/>
    </source>
</evidence>
<evidence type="ECO:0000256" key="4">
    <source>
        <dbReference type="ARBA" id="ARBA00022676"/>
    </source>
</evidence>
<evidence type="ECO:0000256" key="2">
    <source>
        <dbReference type="ARBA" id="ARBA00004922"/>
    </source>
</evidence>
<name>A0ABQ9FXT9_TEGGR</name>
<feature type="transmembrane region" description="Helical" evidence="11">
    <location>
        <begin position="50"/>
        <end position="67"/>
    </location>
</feature>
<sequence length="200" mass="23455">MQEVEGVVNGTYDYTQLKVKRVPPYVLFFICCASYRIHSIYILRLFNDPVAMLFLYIAIDMFLNDHWMLGCLIYSFGVSVKMNLLLFSPAVLMLLMARHGTVDTVKHLTVCAVTQVLLGLPFLLVNPVGYIARSFNLGRQFFYKWTVNWRLLPEDIFLNPSFQIVLSLHYQFYVWYFHSLHYLLWCTNLPVVIRYFIIGA</sequence>
<keyword evidence="7" id="KW-0256">Endoplasmic reticulum</keyword>
<dbReference type="Proteomes" id="UP001217089">
    <property type="component" value="Unassembled WGS sequence"/>
</dbReference>
<keyword evidence="6 11" id="KW-0812">Transmembrane</keyword>
<evidence type="ECO:0000256" key="8">
    <source>
        <dbReference type="ARBA" id="ARBA00022989"/>
    </source>
</evidence>
<dbReference type="Pfam" id="PF05208">
    <property type="entry name" value="ALG3"/>
    <property type="match status" value="2"/>
</dbReference>
<feature type="transmembrane region" description="Helical" evidence="11">
    <location>
        <begin position="73"/>
        <end position="96"/>
    </location>
</feature>
<evidence type="ECO:0000313" key="13">
    <source>
        <dbReference type="Proteomes" id="UP001217089"/>
    </source>
</evidence>
<evidence type="ECO:0000256" key="5">
    <source>
        <dbReference type="ARBA" id="ARBA00022679"/>
    </source>
</evidence>
<evidence type="ECO:0000256" key="7">
    <source>
        <dbReference type="ARBA" id="ARBA00022824"/>
    </source>
</evidence>
<dbReference type="PANTHER" id="PTHR12646:SF0">
    <property type="entry name" value="DOL-P-MAN:MAN(5)GLCNAC(2)-PP-DOL ALPHA-1,3-MANNOSYLTRANSFERASE"/>
    <property type="match status" value="1"/>
</dbReference>
<dbReference type="EMBL" id="JARBDR010000141">
    <property type="protein sequence ID" value="KAJ8320550.1"/>
    <property type="molecule type" value="Genomic_DNA"/>
</dbReference>
<evidence type="ECO:0000256" key="9">
    <source>
        <dbReference type="ARBA" id="ARBA00023136"/>
    </source>
</evidence>
<protein>
    <recommendedName>
        <fullName evidence="3">dolichyl-P-Man:Man5GlcNAc2-PP-dolichol alpha-1,3-mannosyltransferase</fullName>
        <ecNumber evidence="3">2.4.1.258</ecNumber>
    </recommendedName>
</protein>
<keyword evidence="9 11" id="KW-0472">Membrane</keyword>
<evidence type="ECO:0000256" key="3">
    <source>
        <dbReference type="ARBA" id="ARBA00011964"/>
    </source>
</evidence>
<reference evidence="12 13" key="1">
    <citation type="submission" date="2022-12" db="EMBL/GenBank/DDBJ databases">
        <title>Chromosome-level genome of Tegillarca granosa.</title>
        <authorList>
            <person name="Kim J."/>
        </authorList>
    </citation>
    <scope>NUCLEOTIDE SEQUENCE [LARGE SCALE GENOMIC DNA]</scope>
    <source>
        <strain evidence="12">Teg-2019</strain>
        <tissue evidence="12">Adductor muscle</tissue>
    </source>
</reference>
<keyword evidence="4" id="KW-0328">Glycosyltransferase</keyword>
<feature type="transmembrane region" description="Helical" evidence="11">
    <location>
        <begin position="108"/>
        <end position="132"/>
    </location>
</feature>
<evidence type="ECO:0000256" key="11">
    <source>
        <dbReference type="SAM" id="Phobius"/>
    </source>
</evidence>
<accession>A0ABQ9FXT9</accession>
<evidence type="ECO:0000313" key="12">
    <source>
        <dbReference type="EMBL" id="KAJ8320550.1"/>
    </source>
</evidence>
<keyword evidence="5" id="KW-0808">Transferase</keyword>
<comment type="caution">
    <text evidence="12">The sequence shown here is derived from an EMBL/GenBank/DDBJ whole genome shotgun (WGS) entry which is preliminary data.</text>
</comment>